<evidence type="ECO:0000313" key="1">
    <source>
        <dbReference type="EMBL" id="MBX33624.1"/>
    </source>
</evidence>
<name>A0A2P2MTR1_RHIMU</name>
<dbReference type="EMBL" id="GGEC01053140">
    <property type="protein sequence ID" value="MBX33624.1"/>
    <property type="molecule type" value="Transcribed_RNA"/>
</dbReference>
<reference evidence="1" key="1">
    <citation type="submission" date="2018-02" db="EMBL/GenBank/DDBJ databases">
        <title>Rhizophora mucronata_Transcriptome.</title>
        <authorList>
            <person name="Meera S.P."/>
            <person name="Sreeshan A."/>
            <person name="Augustine A."/>
        </authorList>
    </citation>
    <scope>NUCLEOTIDE SEQUENCE</scope>
    <source>
        <tissue evidence="1">Leaf</tissue>
    </source>
</reference>
<dbReference type="AlphaFoldDB" id="A0A2P2MTR1"/>
<accession>A0A2P2MTR1</accession>
<dbReference type="EMBL" id="GGEC01053143">
    <property type="protein sequence ID" value="MBX33627.1"/>
    <property type="molecule type" value="Transcribed_RNA"/>
</dbReference>
<proteinExistence type="predicted"/>
<organism evidence="1">
    <name type="scientific">Rhizophora mucronata</name>
    <name type="common">Asiatic mangrove</name>
    <dbReference type="NCBI Taxonomy" id="61149"/>
    <lineage>
        <taxon>Eukaryota</taxon>
        <taxon>Viridiplantae</taxon>
        <taxon>Streptophyta</taxon>
        <taxon>Embryophyta</taxon>
        <taxon>Tracheophyta</taxon>
        <taxon>Spermatophyta</taxon>
        <taxon>Magnoliopsida</taxon>
        <taxon>eudicotyledons</taxon>
        <taxon>Gunneridae</taxon>
        <taxon>Pentapetalae</taxon>
        <taxon>rosids</taxon>
        <taxon>fabids</taxon>
        <taxon>Malpighiales</taxon>
        <taxon>Rhizophoraceae</taxon>
        <taxon>Rhizophora</taxon>
    </lineage>
</organism>
<protein>
    <submittedName>
        <fullName evidence="1">Serine/threonine protein phosphatase 2A 57 kDa regulatory subunit B' theta isoform-like</fullName>
    </submittedName>
</protein>
<sequence>MLLSFKNKAIEDVIDSFPDEWPVDHEFSIDTVQNSFQVLPLSRVLRIKKIQQPKNKRVVNVSLSQFRICLWRLHKPQKKFIYNLQVRPCRVHQGLFLFQIIGCQNFVLAGWRSKCPKQICGHHLDNLLHDSF</sequence>